<dbReference type="PROSITE" id="PS50977">
    <property type="entry name" value="HTH_TETR_2"/>
    <property type="match status" value="1"/>
</dbReference>
<dbReference type="OrthoDB" id="9805134at2"/>
<comment type="caution">
    <text evidence="6">The sequence shown here is derived from an EMBL/GenBank/DDBJ whole genome shotgun (WGS) entry which is preliminary data.</text>
</comment>
<dbReference type="InterPro" id="IPR050109">
    <property type="entry name" value="HTH-type_TetR-like_transc_reg"/>
</dbReference>
<protein>
    <submittedName>
        <fullName evidence="6">Putative TetR family transcriptional regulator</fullName>
    </submittedName>
</protein>
<sequence>MQTSRSQQAVRTKQAILETARRLFAERGFDATSLQVIADDMGVRKANVYYYFKTKGAILTALLKSVTEPMAALLDSLADIDDPDERKSLLVKGFASETVRSYRESGSMNLSDPGLFREPEAAAVLEDLGTKALRILFGDNPTPDQRAAFWLVFDLAPVLRRLDDLSDDQLRETIERLLWRVVGDV</sequence>
<dbReference type="AlphaFoldDB" id="H0R0W4"/>
<dbReference type="SUPFAM" id="SSF46689">
    <property type="entry name" value="Homeodomain-like"/>
    <property type="match status" value="1"/>
</dbReference>
<dbReference type="InterPro" id="IPR001647">
    <property type="entry name" value="HTH_TetR"/>
</dbReference>
<name>H0R0W4_9ACTN</name>
<keyword evidence="1" id="KW-0805">Transcription regulation</keyword>
<dbReference type="EMBL" id="BAEH01000062">
    <property type="protein sequence ID" value="GAB18715.1"/>
    <property type="molecule type" value="Genomic_DNA"/>
</dbReference>
<keyword evidence="2 4" id="KW-0238">DNA-binding</keyword>
<evidence type="ECO:0000256" key="2">
    <source>
        <dbReference type="ARBA" id="ARBA00023125"/>
    </source>
</evidence>
<feature type="domain" description="HTH tetR-type" evidence="5">
    <location>
        <begin position="10"/>
        <end position="70"/>
    </location>
</feature>
<evidence type="ECO:0000313" key="7">
    <source>
        <dbReference type="Proteomes" id="UP000035034"/>
    </source>
</evidence>
<evidence type="ECO:0000259" key="5">
    <source>
        <dbReference type="PROSITE" id="PS50977"/>
    </source>
</evidence>
<evidence type="ECO:0000256" key="4">
    <source>
        <dbReference type="PROSITE-ProRule" id="PRU00335"/>
    </source>
</evidence>
<dbReference type="GO" id="GO:0003700">
    <property type="term" value="F:DNA-binding transcription factor activity"/>
    <property type="evidence" value="ECO:0007669"/>
    <property type="project" value="TreeGrafter"/>
</dbReference>
<dbReference type="RefSeq" id="WP_007318051.1">
    <property type="nucleotide sequence ID" value="NZ_BAEH01000062.1"/>
</dbReference>
<dbReference type="PANTHER" id="PTHR30055:SF234">
    <property type="entry name" value="HTH-TYPE TRANSCRIPTIONAL REGULATOR BETI"/>
    <property type="match status" value="1"/>
</dbReference>
<dbReference type="GO" id="GO:0000976">
    <property type="term" value="F:transcription cis-regulatory region binding"/>
    <property type="evidence" value="ECO:0007669"/>
    <property type="project" value="TreeGrafter"/>
</dbReference>
<proteinExistence type="predicted"/>
<dbReference type="eggNOG" id="COG1309">
    <property type="taxonomic scope" value="Bacteria"/>
</dbReference>
<evidence type="ECO:0000256" key="3">
    <source>
        <dbReference type="ARBA" id="ARBA00023163"/>
    </source>
</evidence>
<dbReference type="PANTHER" id="PTHR30055">
    <property type="entry name" value="HTH-TYPE TRANSCRIPTIONAL REGULATOR RUTR"/>
    <property type="match status" value="1"/>
</dbReference>
<dbReference type="Gene3D" id="1.10.357.10">
    <property type="entry name" value="Tetracycline Repressor, domain 2"/>
    <property type="match status" value="1"/>
</dbReference>
<keyword evidence="3" id="KW-0804">Transcription</keyword>
<evidence type="ECO:0000256" key="1">
    <source>
        <dbReference type="ARBA" id="ARBA00023015"/>
    </source>
</evidence>
<dbReference type="STRING" id="1077974.GOEFS_062_00240"/>
<evidence type="ECO:0000313" key="6">
    <source>
        <dbReference type="EMBL" id="GAB18715.1"/>
    </source>
</evidence>
<dbReference type="Pfam" id="PF00440">
    <property type="entry name" value="TetR_N"/>
    <property type="match status" value="1"/>
</dbReference>
<gene>
    <name evidence="6" type="ORF">GOEFS_062_00240</name>
</gene>
<keyword evidence="7" id="KW-1185">Reference proteome</keyword>
<dbReference type="PRINTS" id="PR00455">
    <property type="entry name" value="HTHTETR"/>
</dbReference>
<organism evidence="6 7">
    <name type="scientific">Gordonia effusa NBRC 100432</name>
    <dbReference type="NCBI Taxonomy" id="1077974"/>
    <lineage>
        <taxon>Bacteria</taxon>
        <taxon>Bacillati</taxon>
        <taxon>Actinomycetota</taxon>
        <taxon>Actinomycetes</taxon>
        <taxon>Mycobacteriales</taxon>
        <taxon>Gordoniaceae</taxon>
        <taxon>Gordonia</taxon>
    </lineage>
</organism>
<feature type="DNA-binding region" description="H-T-H motif" evidence="4">
    <location>
        <begin position="33"/>
        <end position="52"/>
    </location>
</feature>
<dbReference type="InterPro" id="IPR009057">
    <property type="entry name" value="Homeodomain-like_sf"/>
</dbReference>
<dbReference type="Proteomes" id="UP000035034">
    <property type="component" value="Unassembled WGS sequence"/>
</dbReference>
<reference evidence="6 7" key="1">
    <citation type="submission" date="2011-12" db="EMBL/GenBank/DDBJ databases">
        <title>Whole genome shotgun sequence of Gordonia effusa NBRC 100432.</title>
        <authorList>
            <person name="Yoshida I."/>
            <person name="Takarada H."/>
            <person name="Hosoyama A."/>
            <person name="Tsuchikane K."/>
            <person name="Katsumata H."/>
            <person name="Yamazaki S."/>
            <person name="Fujita N."/>
        </authorList>
    </citation>
    <scope>NUCLEOTIDE SEQUENCE [LARGE SCALE GENOMIC DNA]</scope>
    <source>
        <strain evidence="6 7">NBRC 100432</strain>
    </source>
</reference>
<accession>H0R0W4</accession>